<sequence length="175" mass="18511">MNGLSKPVVGAPIPAISVPQLGGGTMNIGGTAEGWTLFIVYRGRHCGRCKNYLNGLEAMKADWEAAGFTIKIVSADTEERAAADIAEFKWSMDVGYGLSIEQMTTLGLYVTEPANNGDAVARFSEPGIFCIDPDGNIVVAAISNAPSARPDLVQLLDGMKFTIANNLPFRGTVTA</sequence>
<dbReference type="GO" id="GO:0016209">
    <property type="term" value="F:antioxidant activity"/>
    <property type="evidence" value="ECO:0007669"/>
    <property type="project" value="InterPro"/>
</dbReference>
<accession>A0A238KT41</accession>
<reference evidence="2 3" key="1">
    <citation type="submission" date="2017-05" db="EMBL/GenBank/DDBJ databases">
        <authorList>
            <person name="Song R."/>
            <person name="Chenine A.L."/>
            <person name="Ruprecht R.M."/>
        </authorList>
    </citation>
    <scope>NUCLEOTIDE SEQUENCE [LARGE SCALE GENOMIC DNA]</scope>
    <source>
        <strain evidence="2 3">CECT 8663</strain>
    </source>
</reference>
<dbReference type="OrthoDB" id="9809746at2"/>
<dbReference type="RefSeq" id="WP_097805642.1">
    <property type="nucleotide sequence ID" value="NZ_FXYH01000012.1"/>
</dbReference>
<proteinExistence type="predicted"/>
<dbReference type="InterPro" id="IPR013766">
    <property type="entry name" value="Thioredoxin_domain"/>
</dbReference>
<gene>
    <name evidence="2" type="ORF">PEV8663_03164</name>
</gene>
<dbReference type="InterPro" id="IPR036249">
    <property type="entry name" value="Thioredoxin-like_sf"/>
</dbReference>
<evidence type="ECO:0000259" key="1">
    <source>
        <dbReference type="PROSITE" id="PS51352"/>
    </source>
</evidence>
<dbReference type="Pfam" id="PF00578">
    <property type="entry name" value="AhpC-TSA"/>
    <property type="match status" value="1"/>
</dbReference>
<dbReference type="Gene3D" id="3.40.30.10">
    <property type="entry name" value="Glutaredoxin"/>
    <property type="match status" value="1"/>
</dbReference>
<dbReference type="GO" id="GO:0016491">
    <property type="term" value="F:oxidoreductase activity"/>
    <property type="evidence" value="ECO:0007669"/>
    <property type="project" value="InterPro"/>
</dbReference>
<dbReference type="SUPFAM" id="SSF52833">
    <property type="entry name" value="Thioredoxin-like"/>
    <property type="match status" value="1"/>
</dbReference>
<keyword evidence="3" id="KW-1185">Reference proteome</keyword>
<dbReference type="PROSITE" id="PS51352">
    <property type="entry name" value="THIOREDOXIN_2"/>
    <property type="match status" value="1"/>
</dbReference>
<protein>
    <submittedName>
        <fullName evidence="2">AhpC/TSA family protein</fullName>
    </submittedName>
</protein>
<feature type="domain" description="Thioredoxin" evidence="1">
    <location>
        <begin position="7"/>
        <end position="161"/>
    </location>
</feature>
<dbReference type="Proteomes" id="UP000220836">
    <property type="component" value="Unassembled WGS sequence"/>
</dbReference>
<evidence type="ECO:0000313" key="2">
    <source>
        <dbReference type="EMBL" id="SMX45989.1"/>
    </source>
</evidence>
<organism evidence="2 3">
    <name type="scientific">Pelagimonas varians</name>
    <dbReference type="NCBI Taxonomy" id="696760"/>
    <lineage>
        <taxon>Bacteria</taxon>
        <taxon>Pseudomonadati</taxon>
        <taxon>Pseudomonadota</taxon>
        <taxon>Alphaproteobacteria</taxon>
        <taxon>Rhodobacterales</taxon>
        <taxon>Roseobacteraceae</taxon>
        <taxon>Pelagimonas</taxon>
    </lineage>
</organism>
<dbReference type="AlphaFoldDB" id="A0A238KT41"/>
<name>A0A238KT41_9RHOB</name>
<dbReference type="EMBL" id="FXYH01000012">
    <property type="protein sequence ID" value="SMX45989.1"/>
    <property type="molecule type" value="Genomic_DNA"/>
</dbReference>
<dbReference type="InterPro" id="IPR000866">
    <property type="entry name" value="AhpC/TSA"/>
</dbReference>
<evidence type="ECO:0000313" key="3">
    <source>
        <dbReference type="Proteomes" id="UP000220836"/>
    </source>
</evidence>